<accession>A0A8S9SUR0</accession>
<evidence type="ECO:0000313" key="2">
    <source>
        <dbReference type="EMBL" id="KAF3604055.1"/>
    </source>
</evidence>
<organism evidence="2 3">
    <name type="scientific">Brassica cretica</name>
    <name type="common">Mustard</name>
    <dbReference type="NCBI Taxonomy" id="69181"/>
    <lineage>
        <taxon>Eukaryota</taxon>
        <taxon>Viridiplantae</taxon>
        <taxon>Streptophyta</taxon>
        <taxon>Embryophyta</taxon>
        <taxon>Tracheophyta</taxon>
        <taxon>Spermatophyta</taxon>
        <taxon>Magnoliopsida</taxon>
        <taxon>eudicotyledons</taxon>
        <taxon>Gunneridae</taxon>
        <taxon>Pentapetalae</taxon>
        <taxon>rosids</taxon>
        <taxon>malvids</taxon>
        <taxon>Brassicales</taxon>
        <taxon>Brassicaceae</taxon>
        <taxon>Brassiceae</taxon>
        <taxon>Brassica</taxon>
    </lineage>
</organism>
<name>A0A8S9SUR0_BRACR</name>
<dbReference type="Proteomes" id="UP000712600">
    <property type="component" value="Unassembled WGS sequence"/>
</dbReference>
<dbReference type="AlphaFoldDB" id="A0A8S9SUR0"/>
<evidence type="ECO:0000256" key="1">
    <source>
        <dbReference type="SAM" id="MobiDB-lite"/>
    </source>
</evidence>
<feature type="region of interest" description="Disordered" evidence="1">
    <location>
        <begin position="1"/>
        <end position="59"/>
    </location>
</feature>
<feature type="compositionally biased region" description="Basic and acidic residues" evidence="1">
    <location>
        <begin position="1"/>
        <end position="18"/>
    </location>
</feature>
<sequence length="104" mass="11714">MDHETKPLSRSLRSDRPSHSVGRYIATDPQMSRSLRSDRPANESVATKRPTKPLGRLLRSDRSTTSWSLLRERPSLSVGRYVATNPQSSRLLRSDRSIADPVVT</sequence>
<gene>
    <name evidence="2" type="ORF">F2Q69_00037263</name>
</gene>
<evidence type="ECO:0000313" key="3">
    <source>
        <dbReference type="Proteomes" id="UP000712600"/>
    </source>
</evidence>
<reference evidence="2" key="1">
    <citation type="submission" date="2019-12" db="EMBL/GenBank/DDBJ databases">
        <title>Genome sequencing and annotation of Brassica cretica.</title>
        <authorList>
            <person name="Studholme D.J."/>
            <person name="Sarris P."/>
        </authorList>
    </citation>
    <scope>NUCLEOTIDE SEQUENCE</scope>
    <source>
        <strain evidence="2">PFS-109/04</strain>
        <tissue evidence="2">Leaf</tissue>
    </source>
</reference>
<comment type="caution">
    <text evidence="2">The sequence shown here is derived from an EMBL/GenBank/DDBJ whole genome shotgun (WGS) entry which is preliminary data.</text>
</comment>
<proteinExistence type="predicted"/>
<protein>
    <submittedName>
        <fullName evidence="2">Uncharacterized protein</fullName>
    </submittedName>
</protein>
<dbReference type="EMBL" id="QGKX02000004">
    <property type="protein sequence ID" value="KAF3604055.1"/>
    <property type="molecule type" value="Genomic_DNA"/>
</dbReference>